<evidence type="ECO:0000256" key="2">
    <source>
        <dbReference type="SAM" id="SignalP"/>
    </source>
</evidence>
<dbReference type="Proteomes" id="UP000499080">
    <property type="component" value="Unassembled WGS sequence"/>
</dbReference>
<dbReference type="EMBL" id="BGPR01053688">
    <property type="protein sequence ID" value="GBO30512.1"/>
    <property type="molecule type" value="Genomic_DNA"/>
</dbReference>
<reference evidence="3 4" key="1">
    <citation type="journal article" date="2019" name="Sci. Rep.">
        <title>Orb-weaving spider Araneus ventricosus genome elucidates the spidroin gene catalogue.</title>
        <authorList>
            <person name="Kono N."/>
            <person name="Nakamura H."/>
            <person name="Ohtoshi R."/>
            <person name="Moran D.A.P."/>
            <person name="Shinohara A."/>
            <person name="Yoshida Y."/>
            <person name="Fujiwara M."/>
            <person name="Mori M."/>
            <person name="Tomita M."/>
            <person name="Arakawa K."/>
        </authorList>
    </citation>
    <scope>NUCLEOTIDE SEQUENCE [LARGE SCALE GENOMIC DNA]</scope>
</reference>
<comment type="caution">
    <text evidence="3">The sequence shown here is derived from an EMBL/GenBank/DDBJ whole genome shotgun (WGS) entry which is preliminary data.</text>
</comment>
<protein>
    <submittedName>
        <fullName evidence="3">Uncharacterized protein</fullName>
    </submittedName>
</protein>
<organism evidence="3 4">
    <name type="scientific">Araneus ventricosus</name>
    <name type="common">Orbweaver spider</name>
    <name type="synonym">Epeira ventricosa</name>
    <dbReference type="NCBI Taxonomy" id="182803"/>
    <lineage>
        <taxon>Eukaryota</taxon>
        <taxon>Metazoa</taxon>
        <taxon>Ecdysozoa</taxon>
        <taxon>Arthropoda</taxon>
        <taxon>Chelicerata</taxon>
        <taxon>Arachnida</taxon>
        <taxon>Araneae</taxon>
        <taxon>Araneomorphae</taxon>
        <taxon>Entelegynae</taxon>
        <taxon>Araneoidea</taxon>
        <taxon>Araneidae</taxon>
        <taxon>Araneus</taxon>
    </lineage>
</organism>
<keyword evidence="2" id="KW-0732">Signal</keyword>
<keyword evidence="4" id="KW-1185">Reference proteome</keyword>
<feature type="chain" id="PRO_5021357792" evidence="2">
    <location>
        <begin position="22"/>
        <end position="110"/>
    </location>
</feature>
<feature type="region of interest" description="Disordered" evidence="1">
    <location>
        <begin position="86"/>
        <end position="110"/>
    </location>
</feature>
<dbReference type="AlphaFoldDB" id="A0A4Y2W0M9"/>
<sequence>MKTLLFMLGCFYLIVCSYVQAIDWDKCESRGCPFVRSLLCGQRVQGSKHDSTEVPPSMGHVDVKSYIVAKRPPVGVSWKFGEGVPAQASSLSSDRGSKLRGLSQNSPRVA</sequence>
<feature type="signal peptide" evidence="2">
    <location>
        <begin position="1"/>
        <end position="21"/>
    </location>
</feature>
<evidence type="ECO:0000313" key="4">
    <source>
        <dbReference type="Proteomes" id="UP000499080"/>
    </source>
</evidence>
<evidence type="ECO:0000256" key="1">
    <source>
        <dbReference type="SAM" id="MobiDB-lite"/>
    </source>
</evidence>
<proteinExistence type="predicted"/>
<name>A0A4Y2W0M9_ARAVE</name>
<evidence type="ECO:0000313" key="3">
    <source>
        <dbReference type="EMBL" id="GBO30512.1"/>
    </source>
</evidence>
<gene>
    <name evidence="3" type="ORF">AVEN_226915_1</name>
</gene>
<accession>A0A4Y2W0M9</accession>